<protein>
    <recommendedName>
        <fullName evidence="2">uroporphyrinogen-III C-methyltransferase</fullName>
        <ecNumber evidence="2">2.1.1.107</ecNumber>
    </recommendedName>
</protein>
<comment type="similarity">
    <text evidence="1 13">Belongs to the precorrin methyltransferase family.</text>
</comment>
<evidence type="ECO:0000256" key="2">
    <source>
        <dbReference type="ARBA" id="ARBA00012162"/>
    </source>
</evidence>
<evidence type="ECO:0000256" key="11">
    <source>
        <dbReference type="ARBA" id="ARBA00025705"/>
    </source>
</evidence>
<dbReference type="FunFam" id="3.40.1010.10:FF:000001">
    <property type="entry name" value="Siroheme synthase"/>
    <property type="match status" value="1"/>
</dbReference>
<dbReference type="GO" id="GO:0009236">
    <property type="term" value="P:cobalamin biosynthetic process"/>
    <property type="evidence" value="ECO:0007669"/>
    <property type="project" value="UniProtKB-KW"/>
</dbReference>
<keyword evidence="10" id="KW-0511">Multifunctional enzyme</keyword>
<dbReference type="UniPathway" id="UPA00262">
    <property type="reaction ID" value="UER00211"/>
</dbReference>
<evidence type="ECO:0000256" key="10">
    <source>
        <dbReference type="ARBA" id="ARBA00023268"/>
    </source>
</evidence>
<dbReference type="PROSITE" id="PS00840">
    <property type="entry name" value="SUMT_2"/>
    <property type="match status" value="1"/>
</dbReference>
<dbReference type="InterPro" id="IPR014776">
    <property type="entry name" value="4pyrrole_Mease_sub2"/>
</dbReference>
<dbReference type="InterPro" id="IPR050161">
    <property type="entry name" value="Siro_Cobalamin_biosynth"/>
</dbReference>
<evidence type="ECO:0000256" key="7">
    <source>
        <dbReference type="ARBA" id="ARBA00023002"/>
    </source>
</evidence>
<comment type="pathway">
    <text evidence="12">Cofactor biosynthesis; adenosylcobalamin biosynthesis; precorrin-2 from uroporphyrinogen III: step 1/1.</text>
</comment>
<dbReference type="CDD" id="cd11642">
    <property type="entry name" value="SUMT"/>
    <property type="match status" value="1"/>
</dbReference>
<dbReference type="NCBIfam" id="NF004790">
    <property type="entry name" value="PRK06136.1"/>
    <property type="match status" value="1"/>
</dbReference>
<feature type="domain" description="Tetrapyrrole methylase" evidence="14">
    <location>
        <begin position="35"/>
        <end position="242"/>
    </location>
</feature>
<dbReference type="PATRIC" id="fig|106634.4.peg.961"/>
<keyword evidence="8" id="KW-0456">Lyase</keyword>
<dbReference type="STRING" id="106634.TVD_04705"/>
<dbReference type="PANTHER" id="PTHR45790:SF1">
    <property type="entry name" value="SIROHEME SYNTHASE"/>
    <property type="match status" value="1"/>
</dbReference>
<dbReference type="Pfam" id="PF00590">
    <property type="entry name" value="TP_methylase"/>
    <property type="match status" value="1"/>
</dbReference>
<dbReference type="PANTHER" id="PTHR45790">
    <property type="entry name" value="SIROHEME SYNTHASE-RELATED"/>
    <property type="match status" value="1"/>
</dbReference>
<dbReference type="Gene3D" id="3.30.950.10">
    <property type="entry name" value="Methyltransferase, Cobalt-precorrin-4 Transmethylase, Domain 2"/>
    <property type="match status" value="1"/>
</dbReference>
<dbReference type="NCBIfam" id="TIGR01469">
    <property type="entry name" value="cobA_cysG_Cterm"/>
    <property type="match status" value="1"/>
</dbReference>
<comment type="pathway">
    <text evidence="11">Porphyrin-containing compound metabolism; siroheme biosynthesis; precorrin-2 from uroporphyrinogen III: step 1/1.</text>
</comment>
<dbReference type="GO" id="GO:0016491">
    <property type="term" value="F:oxidoreductase activity"/>
    <property type="evidence" value="ECO:0007669"/>
    <property type="project" value="UniProtKB-KW"/>
</dbReference>
<dbReference type="SUPFAM" id="SSF53790">
    <property type="entry name" value="Tetrapyrrole methylase"/>
    <property type="match status" value="1"/>
</dbReference>
<evidence type="ECO:0000256" key="13">
    <source>
        <dbReference type="RuleBase" id="RU003960"/>
    </source>
</evidence>
<reference evidence="15 16" key="1">
    <citation type="submission" date="2015-04" db="EMBL/GenBank/DDBJ databases">
        <title>Complete Sequence for the Genome of the Thioalkalivibrio versutus D301.</title>
        <authorList>
            <person name="Mu T."/>
            <person name="Zhou J."/>
            <person name="Xu X."/>
        </authorList>
    </citation>
    <scope>NUCLEOTIDE SEQUENCE [LARGE SCALE GENOMIC DNA]</scope>
    <source>
        <strain evidence="15 16">D301</strain>
    </source>
</reference>
<evidence type="ECO:0000313" key="16">
    <source>
        <dbReference type="Proteomes" id="UP000064201"/>
    </source>
</evidence>
<dbReference type="InterPro" id="IPR035996">
    <property type="entry name" value="4pyrrol_Methylase_sf"/>
</dbReference>
<evidence type="ECO:0000256" key="5">
    <source>
        <dbReference type="ARBA" id="ARBA00022679"/>
    </source>
</evidence>
<dbReference type="GO" id="GO:0004851">
    <property type="term" value="F:uroporphyrin-III C-methyltransferase activity"/>
    <property type="evidence" value="ECO:0007669"/>
    <property type="project" value="UniProtKB-EC"/>
</dbReference>
<proteinExistence type="inferred from homology"/>
<sequence length="284" mass="29714">MSDAQRDNVTRIGPGARAGASIRLGGERRAGCVDLVGAGPGDPGLLTLDAVAAMQHADILLHDRLIPDAILDLANPEAQRLYVGKARSRHSCDQGDLNERMIALAREGHYVVRLKGGDPFVYGRGGEEAAAIAAAGIPVRIVPGITAAGGCAAYAGIPLTHRDHAYRCQFVTAHRRAGETDLDWASLVHPQQTLVVYMGLHTLAEVCGEMMAAGADGAMPAALVEQGTRPTQRVIEGTLADLPARVADLAIQSPALLIVGEVVRLRETIATPGFEPGPGTHEVG</sequence>
<organism evidence="15 16">
    <name type="scientific">Thioalkalivibrio versutus</name>
    <dbReference type="NCBI Taxonomy" id="106634"/>
    <lineage>
        <taxon>Bacteria</taxon>
        <taxon>Pseudomonadati</taxon>
        <taxon>Pseudomonadota</taxon>
        <taxon>Gammaproteobacteria</taxon>
        <taxon>Chromatiales</taxon>
        <taxon>Ectothiorhodospiraceae</taxon>
        <taxon>Thioalkalivibrio</taxon>
    </lineage>
</organism>
<dbReference type="KEGG" id="tvr:TVD_04705"/>
<dbReference type="InterPro" id="IPR014777">
    <property type="entry name" value="4pyrrole_Mease_sub1"/>
</dbReference>
<name>A0A0G3G0K4_9GAMM</name>
<dbReference type="FunFam" id="3.30.950.10:FF:000001">
    <property type="entry name" value="Siroheme synthase"/>
    <property type="match status" value="1"/>
</dbReference>
<keyword evidence="16" id="KW-1185">Reference proteome</keyword>
<keyword evidence="5 13" id="KW-0808">Transferase</keyword>
<evidence type="ECO:0000256" key="8">
    <source>
        <dbReference type="ARBA" id="ARBA00023239"/>
    </source>
</evidence>
<keyword evidence="4 13" id="KW-0489">Methyltransferase</keyword>
<evidence type="ECO:0000256" key="6">
    <source>
        <dbReference type="ARBA" id="ARBA00022691"/>
    </source>
</evidence>
<evidence type="ECO:0000256" key="3">
    <source>
        <dbReference type="ARBA" id="ARBA00022573"/>
    </source>
</evidence>
<keyword evidence="9" id="KW-0627">Porphyrin biosynthesis</keyword>
<evidence type="ECO:0000256" key="9">
    <source>
        <dbReference type="ARBA" id="ARBA00023244"/>
    </source>
</evidence>
<dbReference type="Proteomes" id="UP000064201">
    <property type="component" value="Chromosome"/>
</dbReference>
<dbReference type="AlphaFoldDB" id="A0A0G3G0K4"/>
<keyword evidence="6" id="KW-0949">S-adenosyl-L-methionine</keyword>
<evidence type="ECO:0000313" key="15">
    <source>
        <dbReference type="EMBL" id="AKJ94715.1"/>
    </source>
</evidence>
<dbReference type="InterPro" id="IPR000878">
    <property type="entry name" value="4pyrrol_Mease"/>
</dbReference>
<dbReference type="GO" id="GO:0032259">
    <property type="term" value="P:methylation"/>
    <property type="evidence" value="ECO:0007669"/>
    <property type="project" value="UniProtKB-KW"/>
</dbReference>
<evidence type="ECO:0000259" key="14">
    <source>
        <dbReference type="Pfam" id="PF00590"/>
    </source>
</evidence>
<dbReference type="EMBL" id="CP011367">
    <property type="protein sequence ID" value="AKJ94715.1"/>
    <property type="molecule type" value="Genomic_DNA"/>
</dbReference>
<dbReference type="EC" id="2.1.1.107" evidence="2"/>
<dbReference type="Gene3D" id="3.40.1010.10">
    <property type="entry name" value="Cobalt-precorrin-4 Transmethylase, Domain 1"/>
    <property type="match status" value="1"/>
</dbReference>
<keyword evidence="3" id="KW-0169">Cobalamin biosynthesis</keyword>
<evidence type="ECO:0000256" key="1">
    <source>
        <dbReference type="ARBA" id="ARBA00005879"/>
    </source>
</evidence>
<accession>A0A0G3G0K4</accession>
<dbReference type="InterPro" id="IPR006366">
    <property type="entry name" value="CobA/CysG_C"/>
</dbReference>
<dbReference type="GO" id="GO:0016829">
    <property type="term" value="F:lyase activity"/>
    <property type="evidence" value="ECO:0007669"/>
    <property type="project" value="UniProtKB-KW"/>
</dbReference>
<dbReference type="InterPro" id="IPR003043">
    <property type="entry name" value="Uropor_MeTrfase_CS"/>
</dbReference>
<evidence type="ECO:0000256" key="12">
    <source>
        <dbReference type="ARBA" id="ARBA00060548"/>
    </source>
</evidence>
<gene>
    <name evidence="15" type="ORF">TVD_04705</name>
</gene>
<dbReference type="RefSeq" id="WP_018948551.1">
    <property type="nucleotide sequence ID" value="NZ_CP011367.1"/>
</dbReference>
<dbReference type="GO" id="GO:0019354">
    <property type="term" value="P:siroheme biosynthetic process"/>
    <property type="evidence" value="ECO:0007669"/>
    <property type="project" value="UniProtKB-UniPathway"/>
</dbReference>
<keyword evidence="7" id="KW-0560">Oxidoreductase</keyword>
<evidence type="ECO:0000256" key="4">
    <source>
        <dbReference type="ARBA" id="ARBA00022603"/>
    </source>
</evidence>